<organism evidence="1 2">
    <name type="scientific">Eimeria brunetti</name>
    <dbReference type="NCBI Taxonomy" id="51314"/>
    <lineage>
        <taxon>Eukaryota</taxon>
        <taxon>Sar</taxon>
        <taxon>Alveolata</taxon>
        <taxon>Apicomplexa</taxon>
        <taxon>Conoidasida</taxon>
        <taxon>Coccidia</taxon>
        <taxon>Eucoccidiorida</taxon>
        <taxon>Eimeriorina</taxon>
        <taxon>Eimeriidae</taxon>
        <taxon>Eimeria</taxon>
    </lineage>
</organism>
<dbReference type="EMBL" id="HG712149">
    <property type="protein sequence ID" value="CDJ50292.1"/>
    <property type="molecule type" value="Genomic_DNA"/>
</dbReference>
<dbReference type="PANTHER" id="PTHR41752:SF1">
    <property type="entry name" value="PROFILIN"/>
    <property type="match status" value="1"/>
</dbReference>
<dbReference type="AlphaFoldDB" id="U6LIT2"/>
<protein>
    <submittedName>
        <fullName evidence="1">Uncharacterized protein</fullName>
    </submittedName>
</protein>
<name>U6LIT2_9EIME</name>
<dbReference type="SUPFAM" id="SSF55770">
    <property type="entry name" value="Profilin (actin-binding protein)"/>
    <property type="match status" value="1"/>
</dbReference>
<evidence type="ECO:0000313" key="1">
    <source>
        <dbReference type="EMBL" id="CDJ50292.1"/>
    </source>
</evidence>
<accession>U6LIT2</accession>
<keyword evidence="2" id="KW-1185">Reference proteome</keyword>
<dbReference type="Proteomes" id="UP000030750">
    <property type="component" value="Unassembled WGS sequence"/>
</dbReference>
<evidence type="ECO:0000313" key="2">
    <source>
        <dbReference type="Proteomes" id="UP000030750"/>
    </source>
</evidence>
<reference evidence="1" key="1">
    <citation type="submission" date="2013-10" db="EMBL/GenBank/DDBJ databases">
        <title>Genomic analysis of the causative agents of coccidiosis in chickens.</title>
        <authorList>
            <person name="Reid A.J."/>
            <person name="Blake D."/>
            <person name="Billington K."/>
            <person name="Browne H."/>
            <person name="Dunn M."/>
            <person name="Hung S."/>
            <person name="Kawahara F."/>
            <person name="Miranda-Saavedra D."/>
            <person name="Mourier T."/>
            <person name="Nagra H."/>
            <person name="Otto T.D."/>
            <person name="Rawlings N."/>
            <person name="Sanchez A."/>
            <person name="Sanders M."/>
            <person name="Subramaniam C."/>
            <person name="Tay Y."/>
            <person name="Dear P."/>
            <person name="Doerig C."/>
            <person name="Gruber A."/>
            <person name="Parkinson J."/>
            <person name="Shirley M."/>
            <person name="Wan K.L."/>
            <person name="Berriman M."/>
            <person name="Tomley F."/>
            <person name="Pain A."/>
        </authorList>
    </citation>
    <scope>NUCLEOTIDE SEQUENCE [LARGE SCALE GENOMIC DNA]</scope>
    <source>
        <strain evidence="1">Houghton</strain>
    </source>
</reference>
<gene>
    <name evidence="1" type="ORF">EBH_0032410</name>
</gene>
<sequence length="119" mass="13062">MRFCRALARAFDDREKTISNGISFLGHTYPVTRFAPPFIICRRGSGEDTEGLAILKGSSRMGEDLLLLAVYRPPTVSAAAVAQMRRFFVSHLGTLPQSGPPKSVQQLLARQRQMQGLAG</sequence>
<dbReference type="VEuPathDB" id="ToxoDB:EBH_0032410"/>
<dbReference type="PANTHER" id="PTHR41752">
    <property type="entry name" value="PROFILIN"/>
    <property type="match status" value="1"/>
</dbReference>
<reference evidence="1" key="2">
    <citation type="submission" date="2013-10" db="EMBL/GenBank/DDBJ databases">
        <authorList>
            <person name="Aslett M."/>
        </authorList>
    </citation>
    <scope>NUCLEOTIDE SEQUENCE [LARGE SCALE GENOMIC DNA]</scope>
    <source>
        <strain evidence="1">Houghton</strain>
    </source>
</reference>
<proteinExistence type="predicted"/>
<dbReference type="InterPro" id="IPR036140">
    <property type="entry name" value="PFN_sf"/>
</dbReference>
<dbReference type="OrthoDB" id="10259541at2759"/>